<protein>
    <recommendedName>
        <fullName evidence="2">histidine kinase</fullName>
        <ecNumber evidence="2">2.7.13.3</ecNumber>
    </recommendedName>
</protein>
<dbReference type="SMART" id="SM00448">
    <property type="entry name" value="REC"/>
    <property type="match status" value="1"/>
</dbReference>
<evidence type="ECO:0000256" key="3">
    <source>
        <dbReference type="ARBA" id="ARBA00022553"/>
    </source>
</evidence>
<dbReference type="InterPro" id="IPR001789">
    <property type="entry name" value="Sig_transdc_resp-reg_receiver"/>
</dbReference>
<feature type="domain" description="PAS" evidence="9">
    <location>
        <begin position="268"/>
        <end position="338"/>
    </location>
</feature>
<dbReference type="SMART" id="SM00388">
    <property type="entry name" value="HisKA"/>
    <property type="match status" value="1"/>
</dbReference>
<dbReference type="SUPFAM" id="SSF55785">
    <property type="entry name" value="PYP-like sensor domain (PAS domain)"/>
    <property type="match status" value="3"/>
</dbReference>
<evidence type="ECO:0000313" key="11">
    <source>
        <dbReference type="Proteomes" id="UP000244956"/>
    </source>
</evidence>
<dbReference type="SUPFAM" id="SSF52172">
    <property type="entry name" value="CheY-like"/>
    <property type="match status" value="1"/>
</dbReference>
<dbReference type="InterPro" id="IPR003594">
    <property type="entry name" value="HATPase_dom"/>
</dbReference>
<dbReference type="Pfam" id="PF02518">
    <property type="entry name" value="HATPase_c"/>
    <property type="match status" value="1"/>
</dbReference>
<dbReference type="AlphaFoldDB" id="A0A2U2B7Y4"/>
<dbReference type="InterPro" id="IPR036097">
    <property type="entry name" value="HisK_dim/P_sf"/>
</dbReference>
<dbReference type="SUPFAM" id="SSF47384">
    <property type="entry name" value="Homodimeric domain of signal transducing histidine kinase"/>
    <property type="match status" value="1"/>
</dbReference>
<reference evidence="10 11" key="1">
    <citation type="submission" date="2018-05" db="EMBL/GenBank/DDBJ databases">
        <title>Marinilabilia rubrum sp. nov., isolated from saltern sediment.</title>
        <authorList>
            <person name="Zhang R."/>
        </authorList>
    </citation>
    <scope>NUCLEOTIDE SEQUENCE [LARGE SCALE GENOMIC DNA]</scope>
    <source>
        <strain evidence="10 11">WTE16</strain>
    </source>
</reference>
<evidence type="ECO:0000256" key="6">
    <source>
        <dbReference type="PROSITE-ProRule" id="PRU00169"/>
    </source>
</evidence>
<sequence length="755" mass="86227">MWTGLNNNYRILLLNNKPELAVQLQKYLLQKFEVADCIHNTDQAIQELRSGKYGLLVLSNHLNDMEGVDFLKLLKKESLSIPCIVLAGDGDIKQAVSAMKEGAEDFIQWSDDQEALFPYIEEVLKKLIARMEKDSLLAEGELLYKTLFENIRDAVYLHFLDEETLLPGPFIEVNKVACRRMGYTKEEFMTMGPQDIDVPGQVDVQAIADELLGKGSVIFKTKSLTKDGREIPTEVNARLFDFKGRKAILSVARNITTQQKILDDLRNSEKRFRAIIDKCIIGICITDEQGVFEFVNDAFCQIYGYSPEEIVGQYISMVVLEEKKSLLFDRHKEFFKSKSSKKDDWDVVDKFGRIKHVVTDSTLIIDAEGRKRRVTFVEDVTEERKSKQALEMSEVKYRTMMENLQDPVFISDSDFEIVYANNAFNKRFGAFDPEGKCHDIIFGIKSPCSWCMAAKENMSRFRKRQEKTIKNRDYQITTVPINYNGHEGAKMTILRDVTKVVKARRKAEESDRLKSAFLANISHEIRTPLNAMLGFSNLLKDDNVSSQEADMYIDMINESGNHLMHVMDDIIEFSFIDSGLVEVHPVDLNMDKLLKNLDNEAQSMREKMSKGYLEVRVNNLLPQDLTLKTDESRLRQILLNLISNAVKFTEQGEVNVSVRYTKNKWVVISVKDTGIGIPREKHNVIFKRFRQVDEGNARMFGGNGLGLALCKHLAEMLGGHIKFESETGKGSDFQLFIPATFDESMARAVAVDFVK</sequence>
<dbReference type="PRINTS" id="PR00344">
    <property type="entry name" value="BCTRLSENSOR"/>
</dbReference>
<dbReference type="Proteomes" id="UP000244956">
    <property type="component" value="Unassembled WGS sequence"/>
</dbReference>
<dbReference type="Pfam" id="PF00989">
    <property type="entry name" value="PAS"/>
    <property type="match status" value="1"/>
</dbReference>
<dbReference type="PROSITE" id="PS50109">
    <property type="entry name" value="HIS_KIN"/>
    <property type="match status" value="1"/>
</dbReference>
<dbReference type="NCBIfam" id="TIGR00229">
    <property type="entry name" value="sensory_box"/>
    <property type="match status" value="2"/>
</dbReference>
<proteinExistence type="predicted"/>
<dbReference type="PROSITE" id="PS50110">
    <property type="entry name" value="RESPONSE_REGULATORY"/>
    <property type="match status" value="1"/>
</dbReference>
<dbReference type="Pfam" id="PF13188">
    <property type="entry name" value="PAS_8"/>
    <property type="match status" value="1"/>
</dbReference>
<dbReference type="InterPro" id="IPR036890">
    <property type="entry name" value="HATPase_C_sf"/>
</dbReference>
<comment type="caution">
    <text evidence="10">The sequence shown here is derived from an EMBL/GenBank/DDBJ whole genome shotgun (WGS) entry which is preliminary data.</text>
</comment>
<comment type="catalytic activity">
    <reaction evidence="1">
        <text>ATP + protein L-histidine = ADP + protein N-phospho-L-histidine.</text>
        <dbReference type="EC" id="2.7.13.3"/>
    </reaction>
</comment>
<comment type="caution">
    <text evidence="6">Lacks conserved residue(s) required for the propagation of feature annotation.</text>
</comment>
<dbReference type="Gene3D" id="1.10.287.130">
    <property type="match status" value="1"/>
</dbReference>
<dbReference type="RefSeq" id="WP_109264556.1">
    <property type="nucleotide sequence ID" value="NZ_QEWP01000008.1"/>
</dbReference>
<evidence type="ECO:0000256" key="4">
    <source>
        <dbReference type="ARBA" id="ARBA00022679"/>
    </source>
</evidence>
<dbReference type="GO" id="GO:0009927">
    <property type="term" value="F:histidine phosphotransfer kinase activity"/>
    <property type="evidence" value="ECO:0007669"/>
    <property type="project" value="TreeGrafter"/>
</dbReference>
<keyword evidence="4" id="KW-0808">Transferase</keyword>
<dbReference type="Gene3D" id="3.30.450.20">
    <property type="entry name" value="PAS domain"/>
    <property type="match status" value="3"/>
</dbReference>
<evidence type="ECO:0000259" key="9">
    <source>
        <dbReference type="PROSITE" id="PS50112"/>
    </source>
</evidence>
<dbReference type="SMART" id="SM00387">
    <property type="entry name" value="HATPase_c"/>
    <property type="match status" value="1"/>
</dbReference>
<gene>
    <name evidence="10" type="ORF">DDZ16_11185</name>
</gene>
<dbReference type="Pfam" id="PF00072">
    <property type="entry name" value="Response_reg"/>
    <property type="match status" value="1"/>
</dbReference>
<dbReference type="InterPro" id="IPR005467">
    <property type="entry name" value="His_kinase_dom"/>
</dbReference>
<feature type="domain" description="PAS" evidence="9">
    <location>
        <begin position="393"/>
        <end position="429"/>
    </location>
</feature>
<dbReference type="PROSITE" id="PS50112">
    <property type="entry name" value="PAS"/>
    <property type="match status" value="2"/>
</dbReference>
<dbReference type="SMART" id="SM00091">
    <property type="entry name" value="PAS"/>
    <property type="match status" value="2"/>
</dbReference>
<dbReference type="EMBL" id="QEWP01000008">
    <property type="protein sequence ID" value="PWD99154.1"/>
    <property type="molecule type" value="Genomic_DNA"/>
</dbReference>
<evidence type="ECO:0000259" key="7">
    <source>
        <dbReference type="PROSITE" id="PS50109"/>
    </source>
</evidence>
<keyword evidence="3" id="KW-0597">Phosphoprotein</keyword>
<dbReference type="PANTHER" id="PTHR43047">
    <property type="entry name" value="TWO-COMPONENT HISTIDINE PROTEIN KINASE"/>
    <property type="match status" value="1"/>
</dbReference>
<organism evidence="10 11">
    <name type="scientific">Marinilabilia rubra</name>
    <dbReference type="NCBI Taxonomy" id="2162893"/>
    <lineage>
        <taxon>Bacteria</taxon>
        <taxon>Pseudomonadati</taxon>
        <taxon>Bacteroidota</taxon>
        <taxon>Bacteroidia</taxon>
        <taxon>Marinilabiliales</taxon>
        <taxon>Marinilabiliaceae</taxon>
        <taxon>Marinilabilia</taxon>
    </lineage>
</organism>
<dbReference type="InterPro" id="IPR003661">
    <property type="entry name" value="HisK_dim/P_dom"/>
</dbReference>
<feature type="domain" description="Histidine kinase" evidence="7">
    <location>
        <begin position="520"/>
        <end position="741"/>
    </location>
</feature>
<dbReference type="CDD" id="cd00082">
    <property type="entry name" value="HisKA"/>
    <property type="match status" value="1"/>
</dbReference>
<dbReference type="GO" id="GO:0006355">
    <property type="term" value="P:regulation of DNA-templated transcription"/>
    <property type="evidence" value="ECO:0007669"/>
    <property type="project" value="InterPro"/>
</dbReference>
<dbReference type="InterPro" id="IPR035965">
    <property type="entry name" value="PAS-like_dom_sf"/>
</dbReference>
<evidence type="ECO:0000256" key="2">
    <source>
        <dbReference type="ARBA" id="ARBA00012438"/>
    </source>
</evidence>
<dbReference type="InterPro" id="IPR004358">
    <property type="entry name" value="Sig_transdc_His_kin-like_C"/>
</dbReference>
<dbReference type="InterPro" id="IPR000014">
    <property type="entry name" value="PAS"/>
</dbReference>
<accession>A0A2U2B7Y4</accession>
<keyword evidence="11" id="KW-1185">Reference proteome</keyword>
<dbReference type="OrthoDB" id="9813394at2"/>
<name>A0A2U2B7Y4_9BACT</name>
<dbReference type="CDD" id="cd16922">
    <property type="entry name" value="HATPase_EvgS-ArcB-TorS-like"/>
    <property type="match status" value="1"/>
</dbReference>
<dbReference type="GO" id="GO:0005886">
    <property type="term" value="C:plasma membrane"/>
    <property type="evidence" value="ECO:0007669"/>
    <property type="project" value="TreeGrafter"/>
</dbReference>
<keyword evidence="5 10" id="KW-0418">Kinase</keyword>
<dbReference type="EC" id="2.7.13.3" evidence="2"/>
<dbReference type="SUPFAM" id="SSF55874">
    <property type="entry name" value="ATPase domain of HSP90 chaperone/DNA topoisomerase II/histidine kinase"/>
    <property type="match status" value="1"/>
</dbReference>
<dbReference type="FunFam" id="3.30.565.10:FF:000010">
    <property type="entry name" value="Sensor histidine kinase RcsC"/>
    <property type="match status" value="1"/>
</dbReference>
<evidence type="ECO:0000259" key="8">
    <source>
        <dbReference type="PROSITE" id="PS50110"/>
    </source>
</evidence>
<evidence type="ECO:0000256" key="1">
    <source>
        <dbReference type="ARBA" id="ARBA00000085"/>
    </source>
</evidence>
<dbReference type="Gene3D" id="3.40.50.2300">
    <property type="match status" value="1"/>
</dbReference>
<evidence type="ECO:0000256" key="5">
    <source>
        <dbReference type="ARBA" id="ARBA00022777"/>
    </source>
</evidence>
<feature type="domain" description="Response regulatory" evidence="8">
    <location>
        <begin position="10"/>
        <end position="124"/>
    </location>
</feature>
<evidence type="ECO:0000313" key="10">
    <source>
        <dbReference type="EMBL" id="PWD99154.1"/>
    </source>
</evidence>
<dbReference type="GO" id="GO:0000155">
    <property type="term" value="F:phosphorelay sensor kinase activity"/>
    <property type="evidence" value="ECO:0007669"/>
    <property type="project" value="InterPro"/>
</dbReference>
<dbReference type="Pfam" id="PF13426">
    <property type="entry name" value="PAS_9"/>
    <property type="match status" value="1"/>
</dbReference>
<dbReference type="InterPro" id="IPR011006">
    <property type="entry name" value="CheY-like_superfamily"/>
</dbReference>
<dbReference type="InterPro" id="IPR013767">
    <property type="entry name" value="PAS_fold"/>
</dbReference>
<dbReference type="CDD" id="cd00130">
    <property type="entry name" value="PAS"/>
    <property type="match status" value="1"/>
</dbReference>
<dbReference type="Gene3D" id="3.30.565.10">
    <property type="entry name" value="Histidine kinase-like ATPase, C-terminal domain"/>
    <property type="match status" value="1"/>
</dbReference>
<dbReference type="PANTHER" id="PTHR43047:SF72">
    <property type="entry name" value="OSMOSENSING HISTIDINE PROTEIN KINASE SLN1"/>
    <property type="match status" value="1"/>
</dbReference>
<dbReference type="Pfam" id="PF00512">
    <property type="entry name" value="HisKA"/>
    <property type="match status" value="1"/>
</dbReference>